<dbReference type="EMBL" id="WJPP01000001">
    <property type="protein sequence ID" value="MRH77107.1"/>
    <property type="molecule type" value="Genomic_DNA"/>
</dbReference>
<evidence type="ECO:0000259" key="4">
    <source>
        <dbReference type="PROSITE" id="PS51084"/>
    </source>
</evidence>
<evidence type="ECO:0000313" key="6">
    <source>
        <dbReference type="Proteomes" id="UP000433788"/>
    </source>
</evidence>
<gene>
    <name evidence="5" type="ORF">GH984_00070</name>
</gene>
<dbReference type="AlphaFoldDB" id="A0A6N7QS07"/>
<accession>A0A6N7QS07</accession>
<evidence type="ECO:0000256" key="1">
    <source>
        <dbReference type="PIRSR" id="PIRSR601310-1"/>
    </source>
</evidence>
<dbReference type="PROSITE" id="PS00892">
    <property type="entry name" value="HIT_1"/>
    <property type="match status" value="1"/>
</dbReference>
<dbReference type="InterPro" id="IPR036265">
    <property type="entry name" value="HIT-like_sf"/>
</dbReference>
<organism evidence="5 6">
    <name type="scientific">Spiribacter salilacus</name>
    <dbReference type="NCBI Taxonomy" id="2664894"/>
    <lineage>
        <taxon>Bacteria</taxon>
        <taxon>Pseudomonadati</taxon>
        <taxon>Pseudomonadota</taxon>
        <taxon>Gammaproteobacteria</taxon>
        <taxon>Chromatiales</taxon>
        <taxon>Ectothiorhodospiraceae</taxon>
        <taxon>Spiribacter</taxon>
    </lineage>
</organism>
<dbReference type="PRINTS" id="PR00332">
    <property type="entry name" value="HISTRIAD"/>
</dbReference>
<dbReference type="PANTHER" id="PTHR23089">
    <property type="entry name" value="HISTIDINE TRIAD HIT PROTEIN"/>
    <property type="match status" value="1"/>
</dbReference>
<dbReference type="Pfam" id="PF11969">
    <property type="entry name" value="DcpS_C"/>
    <property type="match status" value="1"/>
</dbReference>
<dbReference type="PROSITE" id="PS51084">
    <property type="entry name" value="HIT_2"/>
    <property type="match status" value="1"/>
</dbReference>
<dbReference type="InterPro" id="IPR011146">
    <property type="entry name" value="HIT-like"/>
</dbReference>
<comment type="caution">
    <text evidence="5">The sequence shown here is derived from an EMBL/GenBank/DDBJ whole genome shotgun (WGS) entry which is preliminary data.</text>
</comment>
<dbReference type="Gene3D" id="3.30.428.10">
    <property type="entry name" value="HIT-like"/>
    <property type="match status" value="1"/>
</dbReference>
<feature type="domain" description="HIT" evidence="4">
    <location>
        <begin position="6"/>
        <end position="114"/>
    </location>
</feature>
<dbReference type="Proteomes" id="UP000433788">
    <property type="component" value="Unassembled WGS sequence"/>
</dbReference>
<protein>
    <submittedName>
        <fullName evidence="5">HIT domain-containing protein</fullName>
    </submittedName>
</protein>
<feature type="short sequence motif" description="Histidine triad motif" evidence="2 3">
    <location>
        <begin position="99"/>
        <end position="103"/>
    </location>
</feature>
<dbReference type="InterPro" id="IPR001310">
    <property type="entry name" value="Histidine_triad_HIT"/>
</dbReference>
<name>A0A6N7QS07_9GAMM</name>
<dbReference type="SUPFAM" id="SSF54197">
    <property type="entry name" value="HIT-like"/>
    <property type="match status" value="1"/>
</dbReference>
<dbReference type="RefSeq" id="WP_153718188.1">
    <property type="nucleotide sequence ID" value="NZ_WJPP01000001.1"/>
</dbReference>
<dbReference type="CDD" id="cd01276">
    <property type="entry name" value="PKCI_related"/>
    <property type="match status" value="1"/>
</dbReference>
<dbReference type="GO" id="GO:0003824">
    <property type="term" value="F:catalytic activity"/>
    <property type="evidence" value="ECO:0007669"/>
    <property type="project" value="InterPro"/>
</dbReference>
<dbReference type="InterPro" id="IPR019808">
    <property type="entry name" value="Histidine_triad_CS"/>
</dbReference>
<reference evidence="5 6" key="1">
    <citation type="submission" date="2019-11" db="EMBL/GenBank/DDBJ databases">
        <authorList>
            <person name="Zhang X.Y."/>
        </authorList>
    </citation>
    <scope>NUCLEOTIDE SEQUENCE [LARGE SCALE GENOMIC DNA]</scope>
    <source>
        <strain evidence="5 6">C176</strain>
    </source>
</reference>
<proteinExistence type="predicted"/>
<feature type="active site" description="Tele-AMP-histidine intermediate" evidence="1">
    <location>
        <position position="101"/>
    </location>
</feature>
<sequence length="114" mass="12953">MNKPCIFCEISAGRMDADIVYSDDDIVAFKDIHPRAPVHLLVIPREHIPSHQDMLESHSTLFGRMHWVAKQLAEEYGVAESGYRTIFNCGRDGGQEVWHIHLHLLGGRPLAWPP</sequence>
<keyword evidence="6" id="KW-1185">Reference proteome</keyword>
<evidence type="ECO:0000313" key="5">
    <source>
        <dbReference type="EMBL" id="MRH77107.1"/>
    </source>
</evidence>
<evidence type="ECO:0000256" key="3">
    <source>
        <dbReference type="PROSITE-ProRule" id="PRU00464"/>
    </source>
</evidence>
<evidence type="ECO:0000256" key="2">
    <source>
        <dbReference type="PIRSR" id="PIRSR601310-3"/>
    </source>
</evidence>